<accession>C4JYX1</accession>
<dbReference type="eggNOG" id="ENOG502RXW3">
    <property type="taxonomic scope" value="Eukaryota"/>
</dbReference>
<evidence type="ECO:0000313" key="2">
    <source>
        <dbReference type="EMBL" id="EEP82507.1"/>
    </source>
</evidence>
<dbReference type="SUPFAM" id="SSF48452">
    <property type="entry name" value="TPR-like"/>
    <property type="match status" value="1"/>
</dbReference>
<evidence type="ECO:0008006" key="4">
    <source>
        <dbReference type="Google" id="ProtNLM"/>
    </source>
</evidence>
<proteinExistence type="predicted"/>
<reference evidence="3" key="1">
    <citation type="journal article" date="2009" name="Genome Res.">
        <title>Comparative genomic analyses of the human fungal pathogens Coccidioides and their relatives.</title>
        <authorList>
            <person name="Sharpton T.J."/>
            <person name="Stajich J.E."/>
            <person name="Rounsley S.D."/>
            <person name="Gardner M.J."/>
            <person name="Wortman J.R."/>
            <person name="Jordar V.S."/>
            <person name="Maiti R."/>
            <person name="Kodira C.D."/>
            <person name="Neafsey D.E."/>
            <person name="Zeng Q."/>
            <person name="Hung C.-Y."/>
            <person name="McMahan C."/>
            <person name="Muszewska A."/>
            <person name="Grynberg M."/>
            <person name="Mandel M.A."/>
            <person name="Kellner E.M."/>
            <person name="Barker B.M."/>
            <person name="Galgiani J.N."/>
            <person name="Orbach M.J."/>
            <person name="Kirkland T.N."/>
            <person name="Cole G.T."/>
            <person name="Henn M.R."/>
            <person name="Birren B.W."/>
            <person name="Taylor J.W."/>
        </authorList>
    </citation>
    <scope>NUCLEOTIDE SEQUENCE [LARGE SCALE GENOMIC DNA]</scope>
    <source>
        <strain evidence="3">UAMH 1704</strain>
    </source>
</reference>
<dbReference type="InterPro" id="IPR011990">
    <property type="entry name" value="TPR-like_helical_dom_sf"/>
</dbReference>
<dbReference type="PANTHER" id="PTHR21581">
    <property type="entry name" value="D-ALANYL-D-ALANINE CARBOXYPEPTIDASE"/>
    <property type="match status" value="1"/>
</dbReference>
<dbReference type="OMA" id="QDPQAYH"/>
<sequence>MADSTIASPKDISSPPRIQSSHAASQTASSTRVSAASTFSVPVNKSFSFLLRTDIYHPLSQLEVPSAFRSEFPVLPPNPSLQSTLSILDALLNDGHFLPAAHFSALILTSPIISANDHVTIFSLFYTRLACLELCGNTLLAAQEAKALEDLSSAFYYLDSDATGDRSHHIVPWPLRVLAVRLQSIGFGDARRGIAGLYELSLEARKQILRPEIGYEEKNMWKERLNDLGVRVVNTLIEMGDLEAARRSLANMNTPLENDLAVMRMALLHLRIGDLEAARLLLETSPRAGGGILGPLLSMAEGRFADAVTEWRSLGESHLGKENETVITQNLAVCLLYIGKLNESKEILESLIGNNKSFQSLTFNLATIYELCSENSGNLKVGLTEQISKQPPSRDINWERPNANFKITN</sequence>
<dbReference type="GO" id="GO:0030008">
    <property type="term" value="C:TRAPP complex"/>
    <property type="evidence" value="ECO:0007669"/>
    <property type="project" value="TreeGrafter"/>
</dbReference>
<evidence type="ECO:0000313" key="3">
    <source>
        <dbReference type="Proteomes" id="UP000002058"/>
    </source>
</evidence>
<dbReference type="HOGENOM" id="CLU_022275_0_0_1"/>
<dbReference type="Gene3D" id="1.25.40.10">
    <property type="entry name" value="Tetratricopeptide repeat domain"/>
    <property type="match status" value="1"/>
</dbReference>
<evidence type="ECO:0000256" key="1">
    <source>
        <dbReference type="SAM" id="MobiDB-lite"/>
    </source>
</evidence>
<dbReference type="OrthoDB" id="428342at2759"/>
<dbReference type="KEGG" id="ure:UREG_07372"/>
<organism evidence="2 3">
    <name type="scientific">Uncinocarpus reesii (strain UAMH 1704)</name>
    <dbReference type="NCBI Taxonomy" id="336963"/>
    <lineage>
        <taxon>Eukaryota</taxon>
        <taxon>Fungi</taxon>
        <taxon>Dikarya</taxon>
        <taxon>Ascomycota</taxon>
        <taxon>Pezizomycotina</taxon>
        <taxon>Eurotiomycetes</taxon>
        <taxon>Eurotiomycetidae</taxon>
        <taxon>Onygenales</taxon>
        <taxon>Onygenaceae</taxon>
        <taxon>Uncinocarpus</taxon>
    </lineage>
</organism>
<dbReference type="InParanoid" id="C4JYX1"/>
<gene>
    <name evidence="2" type="ORF">UREG_07372</name>
</gene>
<feature type="region of interest" description="Disordered" evidence="1">
    <location>
        <begin position="1"/>
        <end position="26"/>
    </location>
</feature>
<keyword evidence="3" id="KW-1185">Reference proteome</keyword>
<protein>
    <recommendedName>
        <fullName evidence="4">Trafficking protein particle complex subunit 12</fullName>
    </recommendedName>
</protein>
<dbReference type="PANTHER" id="PTHR21581:SF6">
    <property type="entry name" value="TRAFFICKING PROTEIN PARTICLE COMPLEX SUBUNIT 12"/>
    <property type="match status" value="1"/>
</dbReference>
<dbReference type="Proteomes" id="UP000002058">
    <property type="component" value="Unassembled WGS sequence"/>
</dbReference>
<dbReference type="EMBL" id="CH476619">
    <property type="protein sequence ID" value="EEP82507.1"/>
    <property type="molecule type" value="Genomic_DNA"/>
</dbReference>
<name>C4JYX1_UNCRE</name>
<dbReference type="VEuPathDB" id="FungiDB:UREG_07372"/>
<dbReference type="GO" id="GO:0005794">
    <property type="term" value="C:Golgi apparatus"/>
    <property type="evidence" value="ECO:0007669"/>
    <property type="project" value="TreeGrafter"/>
</dbReference>
<dbReference type="STRING" id="336963.C4JYX1"/>
<dbReference type="RefSeq" id="XP_002582599.1">
    <property type="nucleotide sequence ID" value="XM_002582553.1"/>
</dbReference>
<dbReference type="GeneID" id="8439973"/>
<dbReference type="AlphaFoldDB" id="C4JYX1"/>